<evidence type="ECO:0000313" key="3">
    <source>
        <dbReference type="Proteomes" id="UP000006054"/>
    </source>
</evidence>
<accession>I4APX7</accession>
<feature type="transmembrane region" description="Helical" evidence="1">
    <location>
        <begin position="312"/>
        <end position="329"/>
    </location>
</feature>
<gene>
    <name evidence="2" type="ordered locus">Fleli_3699</name>
</gene>
<dbReference type="RefSeq" id="WP_014799436.1">
    <property type="nucleotide sequence ID" value="NC_018018.1"/>
</dbReference>
<keyword evidence="1" id="KW-0472">Membrane</keyword>
<dbReference type="EMBL" id="CP003345">
    <property type="protein sequence ID" value="AFM06012.1"/>
    <property type="molecule type" value="Genomic_DNA"/>
</dbReference>
<reference evidence="3" key="1">
    <citation type="submission" date="2012-06" db="EMBL/GenBank/DDBJ databases">
        <title>The complete genome of Flexibacter litoralis DSM 6794.</title>
        <authorList>
            <person name="Lucas S."/>
            <person name="Copeland A."/>
            <person name="Lapidus A."/>
            <person name="Glavina del Rio T."/>
            <person name="Dalin E."/>
            <person name="Tice H."/>
            <person name="Bruce D."/>
            <person name="Goodwin L."/>
            <person name="Pitluck S."/>
            <person name="Peters L."/>
            <person name="Ovchinnikova G."/>
            <person name="Lu M."/>
            <person name="Kyrpides N."/>
            <person name="Mavromatis K."/>
            <person name="Ivanova N."/>
            <person name="Brettin T."/>
            <person name="Detter J.C."/>
            <person name="Han C."/>
            <person name="Larimer F."/>
            <person name="Land M."/>
            <person name="Hauser L."/>
            <person name="Markowitz V."/>
            <person name="Cheng J.-F."/>
            <person name="Hugenholtz P."/>
            <person name="Woyke T."/>
            <person name="Wu D."/>
            <person name="Spring S."/>
            <person name="Lang E."/>
            <person name="Kopitz M."/>
            <person name="Brambilla E."/>
            <person name="Klenk H.-P."/>
            <person name="Eisen J.A."/>
        </authorList>
    </citation>
    <scope>NUCLEOTIDE SEQUENCE [LARGE SCALE GENOMIC DNA]</scope>
    <source>
        <strain evidence="3">ATCC 23117 / DSM 6794 / NBRC 15988 / NCIMB 1366 / Sio-4</strain>
    </source>
</reference>
<feature type="transmembrane region" description="Helical" evidence="1">
    <location>
        <begin position="7"/>
        <end position="24"/>
    </location>
</feature>
<dbReference type="OrthoDB" id="868283at2"/>
<feature type="transmembrane region" description="Helical" evidence="1">
    <location>
        <begin position="202"/>
        <end position="223"/>
    </location>
</feature>
<keyword evidence="3" id="KW-1185">Reference proteome</keyword>
<organism evidence="2 3">
    <name type="scientific">Bernardetia litoralis (strain ATCC 23117 / DSM 6794 / NBRC 15988 / NCIMB 1366 / Fx l1 / Sio-4)</name>
    <name type="common">Flexibacter litoralis</name>
    <dbReference type="NCBI Taxonomy" id="880071"/>
    <lineage>
        <taxon>Bacteria</taxon>
        <taxon>Pseudomonadati</taxon>
        <taxon>Bacteroidota</taxon>
        <taxon>Cytophagia</taxon>
        <taxon>Cytophagales</taxon>
        <taxon>Bernardetiaceae</taxon>
        <taxon>Bernardetia</taxon>
    </lineage>
</organism>
<dbReference type="PATRIC" id="fig|880071.3.peg.3704"/>
<feature type="transmembrane region" description="Helical" evidence="1">
    <location>
        <begin position="335"/>
        <end position="356"/>
    </location>
</feature>
<dbReference type="AlphaFoldDB" id="I4APX7"/>
<sequence precursor="true">MNTNYKNHFWLIAAFIFLFLLRFFRLSELGLHDYDAVTNFLAAKKIIEGDFSMLFHHAAPFLHSFDALFYVVFQNNFINIVYGEAILQITAILLLCFILKKEWKFSATAAFFLAIFVGSSPLLVYSGRCLTIDNGSLLFIFLTLNQLQKLTFKNKKHKSIIYLSIYFAIAFGFNYKSILILPFVFGYLFYNNSILDFIKKTIIFGGINIIFVGFWTLIGQFFLGKWTAYLGNLYYLIFEAHQREVTGESWVEFDLLYYFKYIFYFENPLIWIGMGMVIFSIIKTFLKRNENNNKENTPIFSFDWNELINQKIIFWFLFLASIAIPTLFLEKAPRIWILVLMLAYALSAWAFLFGELLNKSGKWLLFLGIFYNCWLVMAHIYSYSDTSYQETISYLQENKITKIYLKGTLQPVPFLENEKINYEILPQNFDTKNLISDSVIYILTDDYCVLAGDCLEAETIMQDKKNSYSIRNKYAQKYQLVKEWKEPTLSEPFLYVEHSQYLGLNFSESYDLWQKQATDSTTIRLYKVFN</sequence>
<dbReference type="eggNOG" id="ENOG5032ZJT">
    <property type="taxonomic scope" value="Bacteria"/>
</dbReference>
<proteinExistence type="predicted"/>
<protein>
    <recommendedName>
        <fullName evidence="4">Glycosyltransferase RgtA/B/C/D-like domain-containing protein</fullName>
    </recommendedName>
</protein>
<evidence type="ECO:0000313" key="2">
    <source>
        <dbReference type="EMBL" id="AFM06012.1"/>
    </source>
</evidence>
<dbReference type="HOGENOM" id="CLU_541605_0_0_10"/>
<dbReference type="Proteomes" id="UP000006054">
    <property type="component" value="Chromosome"/>
</dbReference>
<evidence type="ECO:0000256" key="1">
    <source>
        <dbReference type="SAM" id="Phobius"/>
    </source>
</evidence>
<evidence type="ECO:0008006" key="4">
    <source>
        <dbReference type="Google" id="ProtNLM"/>
    </source>
</evidence>
<feature type="transmembrane region" description="Helical" evidence="1">
    <location>
        <begin position="77"/>
        <end position="98"/>
    </location>
</feature>
<feature type="transmembrane region" description="Helical" evidence="1">
    <location>
        <begin position="363"/>
        <end position="383"/>
    </location>
</feature>
<keyword evidence="1" id="KW-0812">Transmembrane</keyword>
<keyword evidence="1" id="KW-1133">Transmembrane helix</keyword>
<dbReference type="KEGG" id="fli:Fleli_3699"/>
<name>I4APX7_BERLS</name>
<feature type="transmembrane region" description="Helical" evidence="1">
    <location>
        <begin position="105"/>
        <end position="125"/>
    </location>
</feature>
<feature type="transmembrane region" description="Helical" evidence="1">
    <location>
        <begin position="160"/>
        <end position="190"/>
    </location>
</feature>
<feature type="transmembrane region" description="Helical" evidence="1">
    <location>
        <begin position="268"/>
        <end position="286"/>
    </location>
</feature>